<reference evidence="2" key="1">
    <citation type="submission" date="2018-05" db="EMBL/GenBank/DDBJ databases">
        <authorList>
            <person name="Lanie J.A."/>
            <person name="Ng W.-L."/>
            <person name="Kazmierczak K.M."/>
            <person name="Andrzejewski T.M."/>
            <person name="Davidsen T.M."/>
            <person name="Wayne K.J."/>
            <person name="Tettelin H."/>
            <person name="Glass J.I."/>
            <person name="Rusch D."/>
            <person name="Podicherti R."/>
            <person name="Tsui H.-C.T."/>
            <person name="Winkler M.E."/>
        </authorList>
    </citation>
    <scope>NUCLEOTIDE SEQUENCE</scope>
</reference>
<protein>
    <recommendedName>
        <fullName evidence="1">1,4-alpha-glucan branching enzyme GlgB N-terminal domain-containing protein</fullName>
    </recommendedName>
</protein>
<accession>A0A383AAA7</accession>
<feature type="domain" description="1,4-alpha-glucan branching enzyme GlgB N-terminal" evidence="1">
    <location>
        <begin position="7"/>
        <end position="49"/>
    </location>
</feature>
<dbReference type="Pfam" id="PF22019">
    <property type="entry name" value="GlgB_N"/>
    <property type="match status" value="1"/>
</dbReference>
<sequence length="53" mass="5652">MILSDIDFEAITQGRHSAPHQVLGMHRLADGGVVVRALLPLAKGVVVVPVHET</sequence>
<evidence type="ECO:0000313" key="2">
    <source>
        <dbReference type="EMBL" id="SVE04816.1"/>
    </source>
</evidence>
<organism evidence="2">
    <name type="scientific">marine metagenome</name>
    <dbReference type="NCBI Taxonomy" id="408172"/>
    <lineage>
        <taxon>unclassified sequences</taxon>
        <taxon>metagenomes</taxon>
        <taxon>ecological metagenomes</taxon>
    </lineage>
</organism>
<name>A0A383AAA7_9ZZZZ</name>
<dbReference type="InterPro" id="IPR013783">
    <property type="entry name" value="Ig-like_fold"/>
</dbReference>
<evidence type="ECO:0000259" key="1">
    <source>
        <dbReference type="Pfam" id="PF22019"/>
    </source>
</evidence>
<dbReference type="InterPro" id="IPR054169">
    <property type="entry name" value="GlgB_N"/>
</dbReference>
<feature type="non-terminal residue" evidence="2">
    <location>
        <position position="53"/>
    </location>
</feature>
<gene>
    <name evidence="2" type="ORF">METZ01_LOCUS457670</name>
</gene>
<dbReference type="AlphaFoldDB" id="A0A383AAA7"/>
<dbReference type="SUPFAM" id="SSF81296">
    <property type="entry name" value="E set domains"/>
    <property type="match status" value="1"/>
</dbReference>
<dbReference type="Gene3D" id="2.60.40.10">
    <property type="entry name" value="Immunoglobulins"/>
    <property type="match status" value="1"/>
</dbReference>
<proteinExistence type="predicted"/>
<dbReference type="EMBL" id="UINC01190583">
    <property type="protein sequence ID" value="SVE04816.1"/>
    <property type="molecule type" value="Genomic_DNA"/>
</dbReference>
<dbReference type="InterPro" id="IPR014756">
    <property type="entry name" value="Ig_E-set"/>
</dbReference>